<accession>A0A8X6YGH4</accession>
<keyword evidence="1" id="KW-0472">Membrane</keyword>
<keyword evidence="3" id="KW-1185">Reference proteome</keyword>
<name>A0A8X6YGH4_9ARAC</name>
<evidence type="ECO:0000313" key="3">
    <source>
        <dbReference type="Proteomes" id="UP000886998"/>
    </source>
</evidence>
<organism evidence="2 3">
    <name type="scientific">Trichonephila inaurata madagascariensis</name>
    <dbReference type="NCBI Taxonomy" id="2747483"/>
    <lineage>
        <taxon>Eukaryota</taxon>
        <taxon>Metazoa</taxon>
        <taxon>Ecdysozoa</taxon>
        <taxon>Arthropoda</taxon>
        <taxon>Chelicerata</taxon>
        <taxon>Arachnida</taxon>
        <taxon>Araneae</taxon>
        <taxon>Araneomorphae</taxon>
        <taxon>Entelegynae</taxon>
        <taxon>Araneoidea</taxon>
        <taxon>Nephilidae</taxon>
        <taxon>Trichonephila</taxon>
        <taxon>Trichonephila inaurata</taxon>
    </lineage>
</organism>
<dbReference type="AlphaFoldDB" id="A0A8X6YGH4"/>
<dbReference type="Proteomes" id="UP000886998">
    <property type="component" value="Unassembled WGS sequence"/>
</dbReference>
<sequence length="111" mass="12593">MVLDVKLPAYKKLKLSRVVLISGVLTFLYLIEFCIAIRGVYHSFSLWNATLYDPQRTQAVSWTLCVASLLVCVASSFAANLVSAMWEQKQLKDKGNKEVPFVLHFILLLEE</sequence>
<keyword evidence="1" id="KW-0812">Transmembrane</keyword>
<reference evidence="2" key="1">
    <citation type="submission" date="2020-08" db="EMBL/GenBank/DDBJ databases">
        <title>Multicomponent nature underlies the extraordinary mechanical properties of spider dragline silk.</title>
        <authorList>
            <person name="Kono N."/>
            <person name="Nakamura H."/>
            <person name="Mori M."/>
            <person name="Yoshida Y."/>
            <person name="Ohtoshi R."/>
            <person name="Malay A.D."/>
            <person name="Moran D.A.P."/>
            <person name="Tomita M."/>
            <person name="Numata K."/>
            <person name="Arakawa K."/>
        </authorList>
    </citation>
    <scope>NUCLEOTIDE SEQUENCE</scope>
</reference>
<gene>
    <name evidence="2" type="primary">AVEN_58703_1</name>
    <name evidence="2" type="ORF">TNIN_488431</name>
</gene>
<evidence type="ECO:0000313" key="2">
    <source>
        <dbReference type="EMBL" id="GFY72505.1"/>
    </source>
</evidence>
<protein>
    <submittedName>
        <fullName evidence="2">Uncharacterized protein</fullName>
    </submittedName>
</protein>
<feature type="transmembrane region" description="Helical" evidence="1">
    <location>
        <begin position="61"/>
        <end position="82"/>
    </location>
</feature>
<evidence type="ECO:0000256" key="1">
    <source>
        <dbReference type="SAM" id="Phobius"/>
    </source>
</evidence>
<comment type="caution">
    <text evidence="2">The sequence shown here is derived from an EMBL/GenBank/DDBJ whole genome shotgun (WGS) entry which is preliminary data.</text>
</comment>
<dbReference type="OrthoDB" id="6434087at2759"/>
<proteinExistence type="predicted"/>
<keyword evidence="1" id="KW-1133">Transmembrane helix</keyword>
<dbReference type="EMBL" id="BMAV01019494">
    <property type="protein sequence ID" value="GFY72505.1"/>
    <property type="molecule type" value="Genomic_DNA"/>
</dbReference>
<feature type="transmembrane region" description="Helical" evidence="1">
    <location>
        <begin position="18"/>
        <end position="41"/>
    </location>
</feature>